<evidence type="ECO:0000313" key="2">
    <source>
        <dbReference type="EMBL" id="NYJ78315.1"/>
    </source>
</evidence>
<dbReference type="AlphaFoldDB" id="A0A7Z0GLQ6"/>
<dbReference type="EMBL" id="JACCFY010000001">
    <property type="protein sequence ID" value="NYJ78315.1"/>
    <property type="molecule type" value="Genomic_DNA"/>
</dbReference>
<dbReference type="InterPro" id="IPR011335">
    <property type="entry name" value="Restrct_endonuc-II-like"/>
</dbReference>
<feature type="domain" description="DUF559" evidence="1">
    <location>
        <begin position="249"/>
        <end position="304"/>
    </location>
</feature>
<evidence type="ECO:0000259" key="1">
    <source>
        <dbReference type="Pfam" id="PF04480"/>
    </source>
</evidence>
<keyword evidence="3" id="KW-1185">Reference proteome</keyword>
<proteinExistence type="predicted"/>
<dbReference type="Proteomes" id="UP000535437">
    <property type="component" value="Unassembled WGS sequence"/>
</dbReference>
<organism evidence="2 3">
    <name type="scientific">Nesterenkonia xinjiangensis</name>
    <dbReference type="NCBI Taxonomy" id="225327"/>
    <lineage>
        <taxon>Bacteria</taxon>
        <taxon>Bacillati</taxon>
        <taxon>Actinomycetota</taxon>
        <taxon>Actinomycetes</taxon>
        <taxon>Micrococcales</taxon>
        <taxon>Micrococcaceae</taxon>
        <taxon>Nesterenkonia</taxon>
    </lineage>
</organism>
<comment type="caution">
    <text evidence="2">The sequence shown here is derived from an EMBL/GenBank/DDBJ whole genome shotgun (WGS) entry which is preliminary data.</text>
</comment>
<dbReference type="SUPFAM" id="SSF52980">
    <property type="entry name" value="Restriction endonuclease-like"/>
    <property type="match status" value="1"/>
</dbReference>
<protein>
    <recommendedName>
        <fullName evidence="1">DUF559 domain-containing protein</fullName>
    </recommendedName>
</protein>
<gene>
    <name evidence="2" type="ORF">HNR09_001726</name>
</gene>
<dbReference type="InterPro" id="IPR007569">
    <property type="entry name" value="DUF559"/>
</dbReference>
<sequence length="311" mass="35356">MASIPRELRSRAFTTATAASFGLPRSRLQHRDVAPLGAGVYAHRELAERLSPEARLRLTGQALLQDASQAWLSHTTAATLQDLWLPGHLEGDPQLHLSAPGPVRMRRRGVLGHRVRARPRDILQGPGIRMSSPARTWLDLAPQCTDRQLVMLGDHLVRRPYRRYETRDEPHANVQELRDLLDDARGVPGRRRSLRALEQVRVGADSVQETRLRLAILEAGLPEPALQVPADPTDRWSPCADLGYPELMIAIQYDGGVHYTPERHRADQHRDNAFLSRGWDVLRFHVEDHRDDFHRAVEQIRMVVNRRLTGR</sequence>
<dbReference type="RefSeq" id="WP_179541673.1">
    <property type="nucleotide sequence ID" value="NZ_BAAALL010000011.1"/>
</dbReference>
<accession>A0A7Z0GLQ6</accession>
<dbReference type="Pfam" id="PF04480">
    <property type="entry name" value="DUF559"/>
    <property type="match status" value="1"/>
</dbReference>
<name>A0A7Z0GLQ6_9MICC</name>
<evidence type="ECO:0000313" key="3">
    <source>
        <dbReference type="Proteomes" id="UP000535437"/>
    </source>
</evidence>
<dbReference type="Gene3D" id="3.40.960.10">
    <property type="entry name" value="VSR Endonuclease"/>
    <property type="match status" value="1"/>
</dbReference>
<reference evidence="2 3" key="1">
    <citation type="submission" date="2020-07" db="EMBL/GenBank/DDBJ databases">
        <title>Sequencing the genomes of 1000 actinobacteria strains.</title>
        <authorList>
            <person name="Klenk H.-P."/>
        </authorList>
    </citation>
    <scope>NUCLEOTIDE SEQUENCE [LARGE SCALE GENOMIC DNA]</scope>
    <source>
        <strain evidence="2 3">DSM 15475</strain>
    </source>
</reference>